<dbReference type="AlphaFoldDB" id="A0A6A4GEB7"/>
<evidence type="ECO:0000313" key="2">
    <source>
        <dbReference type="Proteomes" id="UP000799118"/>
    </source>
</evidence>
<accession>A0A6A4GEB7</accession>
<gene>
    <name evidence="1" type="ORF">BT96DRAFT_950972</name>
</gene>
<name>A0A6A4GEB7_9AGAR</name>
<protein>
    <submittedName>
        <fullName evidence="1">Uncharacterized protein</fullName>
    </submittedName>
</protein>
<reference evidence="1" key="1">
    <citation type="journal article" date="2019" name="Environ. Microbiol.">
        <title>Fungal ecological strategies reflected in gene transcription - a case study of two litter decomposers.</title>
        <authorList>
            <person name="Barbi F."/>
            <person name="Kohler A."/>
            <person name="Barry K."/>
            <person name="Baskaran P."/>
            <person name="Daum C."/>
            <person name="Fauchery L."/>
            <person name="Ihrmark K."/>
            <person name="Kuo A."/>
            <person name="LaButti K."/>
            <person name="Lipzen A."/>
            <person name="Morin E."/>
            <person name="Grigoriev I.V."/>
            <person name="Henrissat B."/>
            <person name="Lindahl B."/>
            <person name="Martin F."/>
        </authorList>
    </citation>
    <scope>NUCLEOTIDE SEQUENCE</scope>
    <source>
        <strain evidence="1">JB14</strain>
    </source>
</reference>
<proteinExistence type="predicted"/>
<dbReference type="EMBL" id="ML770299">
    <property type="protein sequence ID" value="KAE9383872.1"/>
    <property type="molecule type" value="Genomic_DNA"/>
</dbReference>
<keyword evidence="2" id="KW-1185">Reference proteome</keyword>
<dbReference type="Proteomes" id="UP000799118">
    <property type="component" value="Unassembled WGS sequence"/>
</dbReference>
<organism evidence="1 2">
    <name type="scientific">Gymnopus androsaceus JB14</name>
    <dbReference type="NCBI Taxonomy" id="1447944"/>
    <lineage>
        <taxon>Eukaryota</taxon>
        <taxon>Fungi</taxon>
        <taxon>Dikarya</taxon>
        <taxon>Basidiomycota</taxon>
        <taxon>Agaricomycotina</taxon>
        <taxon>Agaricomycetes</taxon>
        <taxon>Agaricomycetidae</taxon>
        <taxon>Agaricales</taxon>
        <taxon>Marasmiineae</taxon>
        <taxon>Omphalotaceae</taxon>
        <taxon>Gymnopus</taxon>
    </lineage>
</organism>
<sequence length="109" mass="12593">MKKSGTGGSLLTSVFFGTAANGLEFHFEDCNIGCIDNFVEREWNERIKKGVFRYSAPLEWMDNAEEHHQNAQKVETHDFMIQAMQEGLRNEEWKAIADHAEEQKWTDQG</sequence>
<evidence type="ECO:0000313" key="1">
    <source>
        <dbReference type="EMBL" id="KAE9383872.1"/>
    </source>
</evidence>